<feature type="region of interest" description="Disordered" evidence="1">
    <location>
        <begin position="13"/>
        <end position="38"/>
    </location>
</feature>
<name>A0A1Y3BBH3_EURMA</name>
<gene>
    <name evidence="2" type="ORF">BLA29_008322</name>
</gene>
<organism evidence="2 3">
    <name type="scientific">Euroglyphus maynei</name>
    <name type="common">Mayne's house dust mite</name>
    <dbReference type="NCBI Taxonomy" id="6958"/>
    <lineage>
        <taxon>Eukaryota</taxon>
        <taxon>Metazoa</taxon>
        <taxon>Ecdysozoa</taxon>
        <taxon>Arthropoda</taxon>
        <taxon>Chelicerata</taxon>
        <taxon>Arachnida</taxon>
        <taxon>Acari</taxon>
        <taxon>Acariformes</taxon>
        <taxon>Sarcoptiformes</taxon>
        <taxon>Astigmata</taxon>
        <taxon>Psoroptidia</taxon>
        <taxon>Analgoidea</taxon>
        <taxon>Pyroglyphidae</taxon>
        <taxon>Pyroglyphinae</taxon>
        <taxon>Euroglyphus</taxon>
    </lineage>
</organism>
<feature type="non-terminal residue" evidence="2">
    <location>
        <position position="66"/>
    </location>
</feature>
<dbReference type="Proteomes" id="UP000194236">
    <property type="component" value="Unassembled WGS sequence"/>
</dbReference>
<accession>A0A1Y3BBH3</accession>
<evidence type="ECO:0000313" key="3">
    <source>
        <dbReference type="Proteomes" id="UP000194236"/>
    </source>
</evidence>
<comment type="caution">
    <text evidence="2">The sequence shown here is derived from an EMBL/GenBank/DDBJ whole genome shotgun (WGS) entry which is preliminary data.</text>
</comment>
<proteinExistence type="predicted"/>
<feature type="compositionally biased region" description="Basic and acidic residues" evidence="1">
    <location>
        <begin position="25"/>
        <end position="38"/>
    </location>
</feature>
<evidence type="ECO:0000256" key="1">
    <source>
        <dbReference type="SAM" id="MobiDB-lite"/>
    </source>
</evidence>
<reference evidence="2 3" key="1">
    <citation type="submission" date="2017-03" db="EMBL/GenBank/DDBJ databases">
        <title>Genome Survey of Euroglyphus maynei.</title>
        <authorList>
            <person name="Arlian L.G."/>
            <person name="Morgan M.S."/>
            <person name="Rider S.D."/>
        </authorList>
    </citation>
    <scope>NUCLEOTIDE SEQUENCE [LARGE SCALE GENOMIC DNA]</scope>
    <source>
        <strain evidence="2">Arlian Lab</strain>
        <tissue evidence="2">Whole body</tissue>
    </source>
</reference>
<dbReference type="EMBL" id="MUJZ01033648">
    <property type="protein sequence ID" value="OTF77248.1"/>
    <property type="molecule type" value="Genomic_DNA"/>
</dbReference>
<dbReference type="AlphaFoldDB" id="A0A1Y3BBH3"/>
<feature type="compositionally biased region" description="Polar residues" evidence="1">
    <location>
        <begin position="13"/>
        <end position="24"/>
    </location>
</feature>
<keyword evidence="3" id="KW-1185">Reference proteome</keyword>
<evidence type="ECO:0000313" key="2">
    <source>
        <dbReference type="EMBL" id="OTF77248.1"/>
    </source>
</evidence>
<sequence length="66" mass="7244">MFALLASSVVESYSRGQAYSSSPVETDHHRDDEYGKEEPGIEAAFISKHGIEMYSVPSSAEHKTPV</sequence>
<protein>
    <submittedName>
        <fullName evidence="2">Uncharacterized protein</fullName>
    </submittedName>
</protein>